<dbReference type="SUPFAM" id="SSF46689">
    <property type="entry name" value="Homeodomain-like"/>
    <property type="match status" value="2"/>
</dbReference>
<organism evidence="6 7">
    <name type="scientific">Blattamonas nauphoetae</name>
    <dbReference type="NCBI Taxonomy" id="2049346"/>
    <lineage>
        <taxon>Eukaryota</taxon>
        <taxon>Metamonada</taxon>
        <taxon>Preaxostyla</taxon>
        <taxon>Oxymonadida</taxon>
        <taxon>Blattamonas</taxon>
    </lineage>
</organism>
<dbReference type="InterPro" id="IPR009057">
    <property type="entry name" value="Homeodomain-like_sf"/>
</dbReference>
<comment type="caution">
    <text evidence="6">The sequence shown here is derived from an EMBL/GenBank/DDBJ whole genome shotgun (WGS) entry which is preliminary data.</text>
</comment>
<dbReference type="InterPro" id="IPR054076">
    <property type="entry name" value="ZUO1-like_ZHD"/>
</dbReference>
<feature type="region of interest" description="Disordered" evidence="2">
    <location>
        <begin position="200"/>
        <end position="219"/>
    </location>
</feature>
<feature type="domain" description="Myb-like" evidence="4">
    <location>
        <begin position="658"/>
        <end position="713"/>
    </location>
</feature>
<dbReference type="CDD" id="cd06257">
    <property type="entry name" value="DnaJ"/>
    <property type="match status" value="1"/>
</dbReference>
<feature type="domain" description="Myb-like" evidence="4">
    <location>
        <begin position="531"/>
        <end position="576"/>
    </location>
</feature>
<feature type="compositionally biased region" description="Basic residues" evidence="2">
    <location>
        <begin position="74"/>
        <end position="90"/>
    </location>
</feature>
<dbReference type="SUPFAM" id="SSF46565">
    <property type="entry name" value="Chaperone J-domain"/>
    <property type="match status" value="1"/>
</dbReference>
<feature type="domain" description="SANT" evidence="5">
    <location>
        <begin position="666"/>
        <end position="717"/>
    </location>
</feature>
<evidence type="ECO:0000259" key="5">
    <source>
        <dbReference type="PROSITE" id="PS51293"/>
    </source>
</evidence>
<name>A0ABQ9Y9N2_9EUKA</name>
<dbReference type="Gene3D" id="1.10.10.60">
    <property type="entry name" value="Homeodomain-like"/>
    <property type="match status" value="2"/>
</dbReference>
<evidence type="ECO:0000313" key="7">
    <source>
        <dbReference type="Proteomes" id="UP001281761"/>
    </source>
</evidence>
<gene>
    <name evidence="6" type="ORF">BLNAU_4699</name>
</gene>
<feature type="region of interest" description="Disordered" evidence="2">
    <location>
        <begin position="60"/>
        <end position="112"/>
    </location>
</feature>
<dbReference type="SMART" id="SM00271">
    <property type="entry name" value="DnaJ"/>
    <property type="match status" value="1"/>
</dbReference>
<feature type="compositionally biased region" description="Low complexity" evidence="2">
    <location>
        <begin position="97"/>
        <end position="112"/>
    </location>
</feature>
<dbReference type="Proteomes" id="UP001281761">
    <property type="component" value="Unassembled WGS sequence"/>
</dbReference>
<feature type="coiled-coil region" evidence="1">
    <location>
        <begin position="362"/>
        <end position="428"/>
    </location>
</feature>
<feature type="region of interest" description="Disordered" evidence="2">
    <location>
        <begin position="640"/>
        <end position="685"/>
    </location>
</feature>
<dbReference type="InterPro" id="IPR036869">
    <property type="entry name" value="J_dom_sf"/>
</dbReference>
<feature type="domain" description="J" evidence="3">
    <location>
        <begin position="126"/>
        <end position="198"/>
    </location>
</feature>
<evidence type="ECO:0000259" key="4">
    <source>
        <dbReference type="PROSITE" id="PS50090"/>
    </source>
</evidence>
<dbReference type="Pfam" id="PF00226">
    <property type="entry name" value="DnaJ"/>
    <property type="match status" value="1"/>
</dbReference>
<accession>A0ABQ9Y9N2</accession>
<sequence length="723" mass="83561">MDFPSPSPTPTPFEQPNRVYLALCAPSDDEVGFFRDMCAPFRKKIEAAGLIYERRYGRLSGLDDAEDQTSDGKKGKKGQRGKQKGQPKKYTRIDPTQQASSSQSNSGSASGSSAKLAKYLNDQSIDLYELLELDDMHELATHEEIRKSYKRLALKYHPDKHQASELSPEEINAKFREVQEAYEILSDPFLRRQYDSTLPFDDTIPSEKQAKATGNDWELPKEVDPTGKMKRMAKIEQEIAEIRRIHNKAAYERAWKNFESLFDPVFRRNSKWSVRRPVPTLGDPSTDFEDIEEFYTFWSRFQTWREFVTEDEHDLSTAESRDEKRWMERQNSMQKMKSRNKEIQRLTKLAEIAKKTDPRFRWQREEERIENLLEERDSLLRQKAEEQRRYEERLKREAQRKEEEEIRAKEAEKEKQQSKKLRYRLKQNVVQLTTQLEGLLEPFPDTLFTTAAFQDEEVAALFTKSTMLLSIEQLQTKISDSTRLTTSTDSPSWQSDVTTFLSDIAKGMREQEAVVISLETQQTTSDDSTTTQPSKSTEWTIEEKQALIEAVKKYPTGLKGRWVKISEAVKRSPDECIAYSKTLQQMGGRLDTGASIQVFLNERQKHLNKMQDNTAVPNVNVKGATGFVSIPSIPMAAYERTEKKDEPKGEQEAPKPAKEKPKPAGWSAEEQKRLEEGLKQFPGSLGKERWDKIATHVQTKTKKECIARFKELAEMVKAKQAKN</sequence>
<feature type="domain" description="SANT" evidence="5">
    <location>
        <begin position="534"/>
        <end position="588"/>
    </location>
</feature>
<proteinExistence type="predicted"/>
<evidence type="ECO:0000256" key="1">
    <source>
        <dbReference type="SAM" id="Coils"/>
    </source>
</evidence>
<feature type="compositionally biased region" description="Basic and acidic residues" evidence="2">
    <location>
        <begin position="669"/>
        <end position="678"/>
    </location>
</feature>
<dbReference type="EMBL" id="JARBJD010000023">
    <property type="protein sequence ID" value="KAK2960482.1"/>
    <property type="molecule type" value="Genomic_DNA"/>
</dbReference>
<dbReference type="Pfam" id="PF23082">
    <property type="entry name" value="Myb_DNA-binding_2"/>
    <property type="match status" value="1"/>
</dbReference>
<dbReference type="PANTHER" id="PTHR43999:SF1">
    <property type="entry name" value="DNAJ HOMOLOG SUBFAMILY C MEMBER 2"/>
    <property type="match status" value="1"/>
</dbReference>
<dbReference type="PANTHER" id="PTHR43999">
    <property type="entry name" value="DNAJ HOMOLOG SUBFAMILY C MEMBER 2"/>
    <property type="match status" value="1"/>
</dbReference>
<dbReference type="InterPro" id="IPR044634">
    <property type="entry name" value="Zuotin/DnaJC2"/>
</dbReference>
<dbReference type="PROSITE" id="PS00636">
    <property type="entry name" value="DNAJ_1"/>
    <property type="match status" value="1"/>
</dbReference>
<dbReference type="PROSITE" id="PS50076">
    <property type="entry name" value="DNAJ_2"/>
    <property type="match status" value="1"/>
</dbReference>
<dbReference type="Pfam" id="PF21884">
    <property type="entry name" value="ZUO1-like_ZHD"/>
    <property type="match status" value="1"/>
</dbReference>
<protein>
    <submittedName>
        <fullName evidence="6">Chaperone protein DnaJ</fullName>
    </submittedName>
</protein>
<dbReference type="Gene3D" id="1.10.287.110">
    <property type="entry name" value="DnaJ domain"/>
    <property type="match status" value="1"/>
</dbReference>
<dbReference type="InterPro" id="IPR001005">
    <property type="entry name" value="SANT/Myb"/>
</dbReference>
<keyword evidence="1" id="KW-0175">Coiled coil</keyword>
<keyword evidence="7" id="KW-1185">Reference proteome</keyword>
<evidence type="ECO:0000313" key="6">
    <source>
        <dbReference type="EMBL" id="KAK2960482.1"/>
    </source>
</evidence>
<dbReference type="InterPro" id="IPR018253">
    <property type="entry name" value="DnaJ_domain_CS"/>
</dbReference>
<dbReference type="InterPro" id="IPR017884">
    <property type="entry name" value="SANT_dom"/>
</dbReference>
<dbReference type="SMART" id="SM00717">
    <property type="entry name" value="SANT"/>
    <property type="match status" value="2"/>
</dbReference>
<feature type="compositionally biased region" description="Basic and acidic residues" evidence="2">
    <location>
        <begin position="319"/>
        <end position="328"/>
    </location>
</feature>
<dbReference type="PROSITE" id="PS51293">
    <property type="entry name" value="SANT"/>
    <property type="match status" value="2"/>
</dbReference>
<dbReference type="PROSITE" id="PS50090">
    <property type="entry name" value="MYB_LIKE"/>
    <property type="match status" value="2"/>
</dbReference>
<dbReference type="PRINTS" id="PR00625">
    <property type="entry name" value="JDOMAIN"/>
</dbReference>
<dbReference type="InterPro" id="IPR001623">
    <property type="entry name" value="DnaJ_domain"/>
</dbReference>
<dbReference type="CDD" id="cd00167">
    <property type="entry name" value="SANT"/>
    <property type="match status" value="2"/>
</dbReference>
<evidence type="ECO:0000256" key="2">
    <source>
        <dbReference type="SAM" id="MobiDB-lite"/>
    </source>
</evidence>
<feature type="region of interest" description="Disordered" evidence="2">
    <location>
        <begin position="319"/>
        <end position="339"/>
    </location>
</feature>
<evidence type="ECO:0000259" key="3">
    <source>
        <dbReference type="PROSITE" id="PS50076"/>
    </source>
</evidence>
<feature type="compositionally biased region" description="Basic and acidic residues" evidence="2">
    <location>
        <begin position="640"/>
        <end position="662"/>
    </location>
</feature>
<dbReference type="Pfam" id="PF00249">
    <property type="entry name" value="Myb_DNA-binding"/>
    <property type="match status" value="1"/>
</dbReference>
<reference evidence="6 7" key="1">
    <citation type="journal article" date="2022" name="bioRxiv">
        <title>Genomics of Preaxostyla Flagellates Illuminates Evolutionary Transitions and the Path Towards Mitochondrial Loss.</title>
        <authorList>
            <person name="Novak L.V.F."/>
            <person name="Treitli S.C."/>
            <person name="Pyrih J."/>
            <person name="Halakuc P."/>
            <person name="Pipaliya S.V."/>
            <person name="Vacek V."/>
            <person name="Brzon O."/>
            <person name="Soukal P."/>
            <person name="Eme L."/>
            <person name="Dacks J.B."/>
            <person name="Karnkowska A."/>
            <person name="Elias M."/>
            <person name="Hampl V."/>
        </authorList>
    </citation>
    <scope>NUCLEOTIDE SEQUENCE [LARGE SCALE GENOMIC DNA]</scope>
    <source>
        <strain evidence="6">NAU3</strain>
        <tissue evidence="6">Gut</tissue>
    </source>
</reference>